<organism evidence="2 3">
    <name type="scientific">Apiospora marii</name>
    <dbReference type="NCBI Taxonomy" id="335849"/>
    <lineage>
        <taxon>Eukaryota</taxon>
        <taxon>Fungi</taxon>
        <taxon>Dikarya</taxon>
        <taxon>Ascomycota</taxon>
        <taxon>Pezizomycotina</taxon>
        <taxon>Sordariomycetes</taxon>
        <taxon>Xylariomycetidae</taxon>
        <taxon>Amphisphaeriales</taxon>
        <taxon>Apiosporaceae</taxon>
        <taxon>Apiospora</taxon>
    </lineage>
</organism>
<proteinExistence type="predicted"/>
<gene>
    <name evidence="2" type="ORF">PG991_011356</name>
</gene>
<dbReference type="Proteomes" id="UP001396898">
    <property type="component" value="Unassembled WGS sequence"/>
</dbReference>
<feature type="compositionally biased region" description="Basic and acidic residues" evidence="1">
    <location>
        <begin position="152"/>
        <end position="177"/>
    </location>
</feature>
<feature type="compositionally biased region" description="Acidic residues" evidence="1">
    <location>
        <begin position="107"/>
        <end position="117"/>
    </location>
</feature>
<evidence type="ECO:0000313" key="2">
    <source>
        <dbReference type="EMBL" id="KAK8008805.1"/>
    </source>
</evidence>
<dbReference type="EMBL" id="JAQQWI010000016">
    <property type="protein sequence ID" value="KAK8008805.1"/>
    <property type="molecule type" value="Genomic_DNA"/>
</dbReference>
<feature type="region of interest" description="Disordered" evidence="1">
    <location>
        <begin position="76"/>
        <end position="177"/>
    </location>
</feature>
<accession>A0ABR1RE71</accession>
<keyword evidence="3" id="KW-1185">Reference proteome</keyword>
<evidence type="ECO:0008006" key="4">
    <source>
        <dbReference type="Google" id="ProtNLM"/>
    </source>
</evidence>
<protein>
    <recommendedName>
        <fullName evidence="4">Myb-like domain-containing protein</fullName>
    </recommendedName>
</protein>
<name>A0ABR1RE71_9PEZI</name>
<reference evidence="2 3" key="1">
    <citation type="submission" date="2023-01" db="EMBL/GenBank/DDBJ databases">
        <title>Analysis of 21 Apiospora genomes using comparative genomics revels a genus with tremendous synthesis potential of carbohydrate active enzymes and secondary metabolites.</title>
        <authorList>
            <person name="Sorensen T."/>
        </authorList>
    </citation>
    <scope>NUCLEOTIDE SEQUENCE [LARGE SCALE GENOMIC DNA]</scope>
    <source>
        <strain evidence="2 3">CBS 20057</strain>
    </source>
</reference>
<evidence type="ECO:0000256" key="1">
    <source>
        <dbReference type="SAM" id="MobiDB-lite"/>
    </source>
</evidence>
<sequence>MPPKKNAENGDASAAGISGVNWKLVDAVFKFCPAGAKPNIDWNALALTTGHKNGKSARDSFRSACEKFGWFKAAEGDNSAGASAPASAARSAKTTSARKKKAAPKDIDDDASDDEVETPTKKRKGSNATNGLETPMKKTKLNNGEANGEVNDEVKEEVKEETTETMDVAKDEHDGEI</sequence>
<comment type="caution">
    <text evidence="2">The sequence shown here is derived from an EMBL/GenBank/DDBJ whole genome shotgun (WGS) entry which is preliminary data.</text>
</comment>
<feature type="compositionally biased region" description="Low complexity" evidence="1">
    <location>
        <begin position="79"/>
        <end position="95"/>
    </location>
</feature>
<evidence type="ECO:0000313" key="3">
    <source>
        <dbReference type="Proteomes" id="UP001396898"/>
    </source>
</evidence>